<proteinExistence type="inferred from homology"/>
<name>M1PX95_METMZ</name>
<gene>
    <name evidence="3" type="ORF">MmTuc01_1509</name>
</gene>
<dbReference type="InterPro" id="IPR014729">
    <property type="entry name" value="Rossmann-like_a/b/a_fold"/>
</dbReference>
<dbReference type="Pfam" id="PF00582">
    <property type="entry name" value="Usp"/>
    <property type="match status" value="1"/>
</dbReference>
<dbReference type="Gene3D" id="3.40.50.620">
    <property type="entry name" value="HUPs"/>
    <property type="match status" value="1"/>
</dbReference>
<dbReference type="Proteomes" id="UP000011718">
    <property type="component" value="Chromosome"/>
</dbReference>
<dbReference type="InterPro" id="IPR006015">
    <property type="entry name" value="Universal_stress_UspA"/>
</dbReference>
<dbReference type="SUPFAM" id="SSF52402">
    <property type="entry name" value="Adenine nucleotide alpha hydrolases-like"/>
    <property type="match status" value="1"/>
</dbReference>
<dbReference type="BioCyc" id="MMAZ1236903:G139K-1442-MONOMER"/>
<dbReference type="PANTHER" id="PTHR46268">
    <property type="entry name" value="STRESS RESPONSE PROTEIN NHAX"/>
    <property type="match status" value="1"/>
</dbReference>
<dbReference type="CDD" id="cd00293">
    <property type="entry name" value="USP-like"/>
    <property type="match status" value="1"/>
</dbReference>
<protein>
    <submittedName>
        <fullName evidence="3">Universal stress protein</fullName>
    </submittedName>
</protein>
<evidence type="ECO:0000313" key="4">
    <source>
        <dbReference type="Proteomes" id="UP000011718"/>
    </source>
</evidence>
<dbReference type="AlphaFoldDB" id="M1PX95"/>
<reference evidence="3 4" key="1">
    <citation type="journal article" date="2013" name="Genome Announc.">
        <title>Complete Genome of a Methanosarcina mazei Strain Isolated from Sediment Samples from an Amazonian Flooded Area.</title>
        <authorList>
            <person name="Assis das Gracas D."/>
            <person name="Thiago Juca Ramos R."/>
            <person name="Vieira Araujo A.C."/>
            <person name="Zahlouth R."/>
            <person name="Ribeiro Carneiro A."/>
            <person name="Souza Lopes T."/>
            <person name="Azevedo Barauna R."/>
            <person name="Azevedo V."/>
            <person name="Cruz Schneider M.P."/>
            <person name="Pellizari V.H."/>
            <person name="Silva A."/>
        </authorList>
    </citation>
    <scope>NUCLEOTIDE SEQUENCE [LARGE SCALE GENOMIC DNA]</scope>
    <source>
        <strain evidence="3 4">Tuc01</strain>
    </source>
</reference>
<evidence type="ECO:0000259" key="2">
    <source>
        <dbReference type="Pfam" id="PF00582"/>
    </source>
</evidence>
<dbReference type="EMBL" id="CP004144">
    <property type="protein sequence ID" value="AGF96876.1"/>
    <property type="molecule type" value="Genomic_DNA"/>
</dbReference>
<dbReference type="PANTHER" id="PTHR46268:SF24">
    <property type="entry name" value="UNIVERSAL STRESS PROTEIN"/>
    <property type="match status" value="1"/>
</dbReference>
<accession>M1PX95</accession>
<dbReference type="InterPro" id="IPR006016">
    <property type="entry name" value="UspA"/>
</dbReference>
<dbReference type="KEGG" id="mmaz:MmTuc01_1509"/>
<feature type="domain" description="UspA" evidence="2">
    <location>
        <begin position="6"/>
        <end position="145"/>
    </location>
</feature>
<organism evidence="3 4">
    <name type="scientific">Methanosarcina mazei Tuc01</name>
    <dbReference type="NCBI Taxonomy" id="1236903"/>
    <lineage>
        <taxon>Archaea</taxon>
        <taxon>Methanobacteriati</taxon>
        <taxon>Methanobacteriota</taxon>
        <taxon>Stenosarchaea group</taxon>
        <taxon>Methanomicrobia</taxon>
        <taxon>Methanosarcinales</taxon>
        <taxon>Methanosarcinaceae</taxon>
        <taxon>Methanosarcina</taxon>
    </lineage>
</organism>
<dbReference type="PRINTS" id="PR01438">
    <property type="entry name" value="UNVRSLSTRESS"/>
</dbReference>
<evidence type="ECO:0000256" key="1">
    <source>
        <dbReference type="ARBA" id="ARBA00008791"/>
    </source>
</evidence>
<evidence type="ECO:0000313" key="3">
    <source>
        <dbReference type="EMBL" id="AGF96876.1"/>
    </source>
</evidence>
<dbReference type="HOGENOM" id="CLU_049301_11_1_2"/>
<comment type="similarity">
    <text evidence="1">Belongs to the universal stress protein A family.</text>
</comment>
<sequence length="164" mass="18084">MERDLYKKILIATDGSENGAQAINAGMEIARLSQGKVYALYVIDNTCYPAERSDPRWKTAMEEQFKTFGLELTAMVEEAAKVAGVDVEFVTREGHPAEKILDFAEKKSVDMIVVGSLGKTDVERFLLGSVSEKVVRNAKVPVLVVVECKVLKGNPADKIKKYGE</sequence>